<gene>
    <name evidence="1" type="ORF">E1I69_20565</name>
</gene>
<proteinExistence type="predicted"/>
<dbReference type="AlphaFoldDB" id="A0A4S3PKH7"/>
<dbReference type="OrthoDB" id="2974258at2"/>
<evidence type="ECO:0000313" key="2">
    <source>
        <dbReference type="Proteomes" id="UP000306477"/>
    </source>
</evidence>
<keyword evidence="2" id="KW-1185">Reference proteome</keyword>
<accession>A0A4S3PKH7</accession>
<feature type="non-terminal residue" evidence="1">
    <location>
        <position position="133"/>
    </location>
</feature>
<dbReference type="Proteomes" id="UP000306477">
    <property type="component" value="Unassembled WGS sequence"/>
</dbReference>
<evidence type="ECO:0000313" key="1">
    <source>
        <dbReference type="EMBL" id="THE09961.1"/>
    </source>
</evidence>
<dbReference type="EMBL" id="SLUB01000058">
    <property type="protein sequence ID" value="THE09961.1"/>
    <property type="molecule type" value="Genomic_DNA"/>
</dbReference>
<organism evidence="1 2">
    <name type="scientific">Bacillus timonensis</name>
    <dbReference type="NCBI Taxonomy" id="1033734"/>
    <lineage>
        <taxon>Bacteria</taxon>
        <taxon>Bacillati</taxon>
        <taxon>Bacillota</taxon>
        <taxon>Bacilli</taxon>
        <taxon>Bacillales</taxon>
        <taxon>Bacillaceae</taxon>
        <taxon>Bacillus</taxon>
    </lineage>
</organism>
<dbReference type="RefSeq" id="WP_136381427.1">
    <property type="nucleotide sequence ID" value="NZ_SLUB01000058.1"/>
</dbReference>
<name>A0A4S3PKH7_9BACI</name>
<protein>
    <submittedName>
        <fullName evidence="1">Uncharacterized protein</fullName>
    </submittedName>
</protein>
<sequence>MSTQFKLFIDDNKNKLELFEYDYNQNSYRNILDQAYEKGYRQIIFTTSVFKKLIEKLYLQGFLLLDIKFIDSIEDYDFSEIKELINQININEGNKTLVNLLLKEIEWFVNDESIDIKSIVLLDILKNCLLYTS</sequence>
<comment type="caution">
    <text evidence="1">The sequence shown here is derived from an EMBL/GenBank/DDBJ whole genome shotgun (WGS) entry which is preliminary data.</text>
</comment>
<reference evidence="1 2" key="1">
    <citation type="journal article" date="2019" name="Indoor Air">
        <title>Impacts of indoor surface finishes on bacterial viability.</title>
        <authorList>
            <person name="Hu J."/>
            <person name="Maamar S.B."/>
            <person name="Glawe A.J."/>
            <person name="Gottel N."/>
            <person name="Gilbert J.A."/>
            <person name="Hartmann E.M."/>
        </authorList>
    </citation>
    <scope>NUCLEOTIDE SEQUENCE [LARGE SCALE GENOMIC DNA]</scope>
    <source>
        <strain evidence="1 2">AF060A6</strain>
    </source>
</reference>